<keyword evidence="3" id="KW-1185">Reference proteome</keyword>
<dbReference type="SUPFAM" id="SSF53474">
    <property type="entry name" value="alpha/beta-Hydrolases"/>
    <property type="match status" value="1"/>
</dbReference>
<gene>
    <name evidence="2" type="ORF">L207DRAFT_428442</name>
</gene>
<dbReference type="PANTHER" id="PTHR43798:SF33">
    <property type="entry name" value="HYDROLASE, PUTATIVE (AFU_ORTHOLOGUE AFUA_2G14860)-RELATED"/>
    <property type="match status" value="1"/>
</dbReference>
<dbReference type="EMBL" id="KZ613946">
    <property type="protein sequence ID" value="PMD39948.1"/>
    <property type="molecule type" value="Genomic_DNA"/>
</dbReference>
<accession>A0A2J6RN70</accession>
<organism evidence="2 3">
    <name type="scientific">Hyaloscypha variabilis (strain UAMH 11265 / GT02V1 / F)</name>
    <name type="common">Meliniomyces variabilis</name>
    <dbReference type="NCBI Taxonomy" id="1149755"/>
    <lineage>
        <taxon>Eukaryota</taxon>
        <taxon>Fungi</taxon>
        <taxon>Dikarya</taxon>
        <taxon>Ascomycota</taxon>
        <taxon>Pezizomycotina</taxon>
        <taxon>Leotiomycetes</taxon>
        <taxon>Helotiales</taxon>
        <taxon>Hyaloscyphaceae</taxon>
        <taxon>Hyaloscypha</taxon>
        <taxon>Hyaloscypha variabilis</taxon>
    </lineage>
</organism>
<evidence type="ECO:0000313" key="3">
    <source>
        <dbReference type="Proteomes" id="UP000235786"/>
    </source>
</evidence>
<sequence length="382" mass="42384">MSALTQLFKDPPRNLPLIIGTSVASTLAVITLAKLALQSPPKPKLIPSPRETLLPTLTKAEQDLLSYPPDIFPGARDVTSPYGTIRVYEWGPEEGRKVLLLHGISTPCLSLGQLAHALVKLGCRVLLLDLFGRGYSDSPADLPLDSRLYSTEILIAITSSSVAWTPGGFSVIGYSLGGGIAVDFTVGFPAMVKSLVLLAPAGLIRPSHFDSISRFMYSNNVPDWLLEWAVSRRLRGGPIRPQVAKTGDEKHPTTRAEIKGNRDPEYEAAVLVEGRPHLTIAESVTWQLDHHKGFVKSFCNSIKHSSIERREETWRKLRERDDQVLIMAGKTDPVIVADELREDVFEVVGKENLRWRVVDSAHEFPITKVQEVVEEIKSFWKL</sequence>
<feature type="domain" description="Serine aminopeptidase S33" evidence="1">
    <location>
        <begin position="96"/>
        <end position="267"/>
    </location>
</feature>
<evidence type="ECO:0000313" key="2">
    <source>
        <dbReference type="EMBL" id="PMD39948.1"/>
    </source>
</evidence>
<name>A0A2J6RN70_HYAVF</name>
<dbReference type="AlphaFoldDB" id="A0A2J6RN70"/>
<dbReference type="GO" id="GO:0016787">
    <property type="term" value="F:hydrolase activity"/>
    <property type="evidence" value="ECO:0007669"/>
    <property type="project" value="UniProtKB-KW"/>
</dbReference>
<dbReference type="InterPro" id="IPR000073">
    <property type="entry name" value="AB_hydrolase_1"/>
</dbReference>
<dbReference type="Pfam" id="PF12146">
    <property type="entry name" value="Hydrolase_4"/>
    <property type="match status" value="1"/>
</dbReference>
<dbReference type="Gene3D" id="3.40.50.1820">
    <property type="entry name" value="alpha/beta hydrolase"/>
    <property type="match status" value="1"/>
</dbReference>
<dbReference type="InterPro" id="IPR050266">
    <property type="entry name" value="AB_hydrolase_sf"/>
</dbReference>
<dbReference type="GO" id="GO:0016020">
    <property type="term" value="C:membrane"/>
    <property type="evidence" value="ECO:0007669"/>
    <property type="project" value="TreeGrafter"/>
</dbReference>
<dbReference type="STRING" id="1149755.A0A2J6RN70"/>
<keyword evidence="2" id="KW-0378">Hydrolase</keyword>
<dbReference type="PRINTS" id="PR00111">
    <property type="entry name" value="ABHYDROLASE"/>
</dbReference>
<evidence type="ECO:0000259" key="1">
    <source>
        <dbReference type="Pfam" id="PF12146"/>
    </source>
</evidence>
<protein>
    <submittedName>
        <fullName evidence="2">Alpha/beta-hydrolase</fullName>
    </submittedName>
</protein>
<dbReference type="Proteomes" id="UP000235786">
    <property type="component" value="Unassembled WGS sequence"/>
</dbReference>
<dbReference type="InterPro" id="IPR022742">
    <property type="entry name" value="Hydrolase_4"/>
</dbReference>
<dbReference type="InterPro" id="IPR029058">
    <property type="entry name" value="AB_hydrolase_fold"/>
</dbReference>
<dbReference type="PANTHER" id="PTHR43798">
    <property type="entry name" value="MONOACYLGLYCEROL LIPASE"/>
    <property type="match status" value="1"/>
</dbReference>
<dbReference type="OrthoDB" id="408373at2759"/>
<reference evidence="2 3" key="1">
    <citation type="submission" date="2016-04" db="EMBL/GenBank/DDBJ databases">
        <title>A degradative enzymes factory behind the ericoid mycorrhizal symbiosis.</title>
        <authorList>
            <consortium name="DOE Joint Genome Institute"/>
            <person name="Martino E."/>
            <person name="Morin E."/>
            <person name="Grelet G."/>
            <person name="Kuo A."/>
            <person name="Kohler A."/>
            <person name="Daghino S."/>
            <person name="Barry K."/>
            <person name="Choi C."/>
            <person name="Cichocki N."/>
            <person name="Clum A."/>
            <person name="Copeland A."/>
            <person name="Hainaut M."/>
            <person name="Haridas S."/>
            <person name="Labutti K."/>
            <person name="Lindquist E."/>
            <person name="Lipzen A."/>
            <person name="Khouja H.-R."/>
            <person name="Murat C."/>
            <person name="Ohm R."/>
            <person name="Olson A."/>
            <person name="Spatafora J."/>
            <person name="Veneault-Fourrey C."/>
            <person name="Henrissat B."/>
            <person name="Grigoriev I."/>
            <person name="Martin F."/>
            <person name="Perotto S."/>
        </authorList>
    </citation>
    <scope>NUCLEOTIDE SEQUENCE [LARGE SCALE GENOMIC DNA]</scope>
    <source>
        <strain evidence="2 3">F</strain>
    </source>
</reference>
<proteinExistence type="predicted"/>